<dbReference type="Gene3D" id="1.10.3210.10">
    <property type="entry name" value="Hypothetical protein af1432"/>
    <property type="match status" value="1"/>
</dbReference>
<organism evidence="2 3">
    <name type="scientific">Litchfieldia luteola</name>
    <dbReference type="NCBI Taxonomy" id="682179"/>
    <lineage>
        <taxon>Bacteria</taxon>
        <taxon>Bacillati</taxon>
        <taxon>Bacillota</taxon>
        <taxon>Bacilli</taxon>
        <taxon>Bacillales</taxon>
        <taxon>Bacillaceae</taxon>
        <taxon>Litchfieldia</taxon>
    </lineage>
</organism>
<evidence type="ECO:0000313" key="2">
    <source>
        <dbReference type="EMBL" id="MBE4907313.1"/>
    </source>
</evidence>
<keyword evidence="3" id="KW-1185">Reference proteome</keyword>
<gene>
    <name evidence="2" type="ORF">IMZ08_04465</name>
</gene>
<reference evidence="2 3" key="1">
    <citation type="submission" date="2020-10" db="EMBL/GenBank/DDBJ databases">
        <title>Bacillus sp. HD4P25, an endophyte from a halophyte.</title>
        <authorList>
            <person name="Sun J.-Q."/>
        </authorList>
    </citation>
    <scope>NUCLEOTIDE SEQUENCE [LARGE SCALE GENOMIC DNA]</scope>
    <source>
        <strain evidence="2 3">YIM 93174</strain>
    </source>
</reference>
<dbReference type="EMBL" id="JADCLJ010000008">
    <property type="protein sequence ID" value="MBE4907313.1"/>
    <property type="molecule type" value="Genomic_DNA"/>
</dbReference>
<sequence>MVYVFKEPKEFIEPFYQTSIRPFPCEVELLESKAFRRLKFLSHYGTGSLITSAKHTRFEHTIGVWAIVSTFFPKEEELRIAALLHDIGHLPFSHAVERTLGFNHHTITEENIRGQEISTILNKYGYDPNRIIEILDNDSPLSHKTPYLSADHLDSFLRDAYMLGKIKEHPATIFKNLSFNHQYVEANLDTSKHIIGAIYEDHRTFLKPISLALDSMLAKAISIFASEKEVDLQSIQSLTNNELLQLLQNANIEAVNKILSIILWYPEKVSIHEEDTVGAVGVEVKKVYDKTPLVNGTPLTEICSDTQETLEAIRAMKKMYYYSY</sequence>
<evidence type="ECO:0000259" key="1">
    <source>
        <dbReference type="PROSITE" id="PS51831"/>
    </source>
</evidence>
<dbReference type="RefSeq" id="WP_193534800.1">
    <property type="nucleotide sequence ID" value="NZ_JADCLJ010000008.1"/>
</dbReference>
<proteinExistence type="predicted"/>
<dbReference type="CDD" id="cd00077">
    <property type="entry name" value="HDc"/>
    <property type="match status" value="1"/>
</dbReference>
<dbReference type="Pfam" id="PF01966">
    <property type="entry name" value="HD"/>
    <property type="match status" value="1"/>
</dbReference>
<dbReference type="PANTHER" id="PTHR11373">
    <property type="entry name" value="DEOXYNUCLEOSIDE TRIPHOSPHATE TRIPHOSPHOHYDROLASE"/>
    <property type="match status" value="1"/>
</dbReference>
<feature type="domain" description="HD" evidence="1">
    <location>
        <begin position="57"/>
        <end position="162"/>
    </location>
</feature>
<dbReference type="SUPFAM" id="SSF109604">
    <property type="entry name" value="HD-domain/PDEase-like"/>
    <property type="match status" value="1"/>
</dbReference>
<dbReference type="SMART" id="SM00471">
    <property type="entry name" value="HDc"/>
    <property type="match status" value="1"/>
</dbReference>
<dbReference type="Proteomes" id="UP001516662">
    <property type="component" value="Unassembled WGS sequence"/>
</dbReference>
<accession>A0ABR9QFP2</accession>
<protein>
    <submittedName>
        <fullName evidence="2">HD domain-containing protein</fullName>
    </submittedName>
</protein>
<dbReference type="InterPro" id="IPR006674">
    <property type="entry name" value="HD_domain"/>
</dbReference>
<dbReference type="PANTHER" id="PTHR11373:SF4">
    <property type="entry name" value="DEOXYNUCLEOSIDE TRIPHOSPHATE TRIPHOSPHOHYDROLASE SAMHD1"/>
    <property type="match status" value="1"/>
</dbReference>
<comment type="caution">
    <text evidence="2">The sequence shown here is derived from an EMBL/GenBank/DDBJ whole genome shotgun (WGS) entry which is preliminary data.</text>
</comment>
<dbReference type="PROSITE" id="PS51831">
    <property type="entry name" value="HD"/>
    <property type="match status" value="1"/>
</dbReference>
<evidence type="ECO:0000313" key="3">
    <source>
        <dbReference type="Proteomes" id="UP001516662"/>
    </source>
</evidence>
<dbReference type="InterPro" id="IPR003607">
    <property type="entry name" value="HD/PDEase_dom"/>
</dbReference>
<dbReference type="InterPro" id="IPR050135">
    <property type="entry name" value="dGTPase-like"/>
</dbReference>
<name>A0ABR9QFP2_9BACI</name>